<dbReference type="OrthoDB" id="329835at2759"/>
<dbReference type="PANTHER" id="PTHR45527:SF1">
    <property type="entry name" value="FATTY ACID SYNTHASE"/>
    <property type="match status" value="1"/>
</dbReference>
<reference evidence="7" key="1">
    <citation type="journal article" date="2020" name="Stud. Mycol.">
        <title>101 Dothideomycetes genomes: a test case for predicting lifestyles and emergence of pathogens.</title>
        <authorList>
            <person name="Haridas S."/>
            <person name="Albert R."/>
            <person name="Binder M."/>
            <person name="Bloem J."/>
            <person name="Labutti K."/>
            <person name="Salamov A."/>
            <person name="Andreopoulos B."/>
            <person name="Baker S."/>
            <person name="Barry K."/>
            <person name="Bills G."/>
            <person name="Bluhm B."/>
            <person name="Cannon C."/>
            <person name="Castanera R."/>
            <person name="Culley D."/>
            <person name="Daum C."/>
            <person name="Ezra D."/>
            <person name="Gonzalez J."/>
            <person name="Henrissat B."/>
            <person name="Kuo A."/>
            <person name="Liang C."/>
            <person name="Lipzen A."/>
            <person name="Lutzoni F."/>
            <person name="Magnuson J."/>
            <person name="Mondo S."/>
            <person name="Nolan M."/>
            <person name="Ohm R."/>
            <person name="Pangilinan J."/>
            <person name="Park H.-J."/>
            <person name="Ramirez L."/>
            <person name="Alfaro M."/>
            <person name="Sun H."/>
            <person name="Tritt A."/>
            <person name="Yoshinaga Y."/>
            <person name="Zwiers L.-H."/>
            <person name="Turgeon B."/>
            <person name="Goodwin S."/>
            <person name="Spatafora J."/>
            <person name="Crous P."/>
            <person name="Grigoriev I."/>
        </authorList>
    </citation>
    <scope>NUCLEOTIDE SEQUENCE</scope>
    <source>
        <strain evidence="7">CBS 675.92</strain>
    </source>
</reference>
<dbReference type="SMART" id="SM00823">
    <property type="entry name" value="PKS_PP"/>
    <property type="match status" value="1"/>
</dbReference>
<dbReference type="InterPro" id="IPR023213">
    <property type="entry name" value="CAT-like_dom_sf"/>
</dbReference>
<proteinExistence type="inferred from homology"/>
<feature type="region of interest" description="Disordered" evidence="5">
    <location>
        <begin position="134"/>
        <end position="162"/>
    </location>
</feature>
<keyword evidence="2" id="KW-0597">Phosphoprotein</keyword>
<keyword evidence="3" id="KW-0436">Ligase</keyword>
<evidence type="ECO:0000256" key="5">
    <source>
        <dbReference type="SAM" id="MobiDB-lite"/>
    </source>
</evidence>
<dbReference type="Gene3D" id="3.30.559.30">
    <property type="entry name" value="Nonribosomal peptide synthetase, condensation domain"/>
    <property type="match status" value="1"/>
</dbReference>
<dbReference type="InterPro" id="IPR020845">
    <property type="entry name" value="AMP-binding_CS"/>
</dbReference>
<feature type="compositionally biased region" description="Basic and acidic residues" evidence="5">
    <location>
        <begin position="134"/>
        <end position="152"/>
    </location>
</feature>
<comment type="similarity">
    <text evidence="4">Belongs to the NRP synthetase family.</text>
</comment>
<dbReference type="PROSITE" id="PS50075">
    <property type="entry name" value="CARRIER"/>
    <property type="match status" value="2"/>
</dbReference>
<dbReference type="EMBL" id="ML977069">
    <property type="protein sequence ID" value="KAF1948225.1"/>
    <property type="molecule type" value="Genomic_DNA"/>
</dbReference>
<dbReference type="SUPFAM" id="SSF52777">
    <property type="entry name" value="CoA-dependent acyltransferases"/>
    <property type="match status" value="2"/>
</dbReference>
<dbReference type="InterPro" id="IPR042099">
    <property type="entry name" value="ANL_N_sf"/>
</dbReference>
<dbReference type="InterPro" id="IPR009081">
    <property type="entry name" value="PP-bd_ACP"/>
</dbReference>
<evidence type="ECO:0000259" key="6">
    <source>
        <dbReference type="PROSITE" id="PS50075"/>
    </source>
</evidence>
<dbReference type="InterPro" id="IPR006162">
    <property type="entry name" value="Ppantetheine_attach_site"/>
</dbReference>
<evidence type="ECO:0000313" key="8">
    <source>
        <dbReference type="Proteomes" id="UP000800035"/>
    </source>
</evidence>
<gene>
    <name evidence="7" type="ORF">CC80DRAFT_586193</name>
</gene>
<dbReference type="SUPFAM" id="SSF56801">
    <property type="entry name" value="Acetyl-CoA synthetase-like"/>
    <property type="match status" value="1"/>
</dbReference>
<keyword evidence="8" id="KW-1185">Reference proteome</keyword>
<dbReference type="Pfam" id="PF00550">
    <property type="entry name" value="PP-binding"/>
    <property type="match status" value="2"/>
</dbReference>
<organism evidence="7 8">
    <name type="scientific">Byssothecium circinans</name>
    <dbReference type="NCBI Taxonomy" id="147558"/>
    <lineage>
        <taxon>Eukaryota</taxon>
        <taxon>Fungi</taxon>
        <taxon>Dikarya</taxon>
        <taxon>Ascomycota</taxon>
        <taxon>Pezizomycotina</taxon>
        <taxon>Dothideomycetes</taxon>
        <taxon>Pleosporomycetidae</taxon>
        <taxon>Pleosporales</taxon>
        <taxon>Massarineae</taxon>
        <taxon>Massarinaceae</taxon>
        <taxon>Byssothecium</taxon>
    </lineage>
</organism>
<dbReference type="Pfam" id="PF00668">
    <property type="entry name" value="Condensation"/>
    <property type="match status" value="1"/>
</dbReference>
<dbReference type="PROSITE" id="PS00455">
    <property type="entry name" value="AMP_BINDING"/>
    <property type="match status" value="1"/>
</dbReference>
<feature type="domain" description="Carrier" evidence="6">
    <location>
        <begin position="1161"/>
        <end position="1240"/>
    </location>
</feature>
<dbReference type="PROSITE" id="PS00012">
    <property type="entry name" value="PHOSPHOPANTETHEINE"/>
    <property type="match status" value="1"/>
</dbReference>
<dbReference type="CDD" id="cd19532">
    <property type="entry name" value="C_PKS-NRPS"/>
    <property type="match status" value="1"/>
</dbReference>
<dbReference type="InterPro" id="IPR036291">
    <property type="entry name" value="NAD(P)-bd_dom_sf"/>
</dbReference>
<dbReference type="Pfam" id="PF07993">
    <property type="entry name" value="NAD_binding_4"/>
    <property type="match status" value="1"/>
</dbReference>
<dbReference type="InterPro" id="IPR001242">
    <property type="entry name" value="Condensation_dom"/>
</dbReference>
<evidence type="ECO:0000256" key="2">
    <source>
        <dbReference type="ARBA" id="ARBA00022553"/>
    </source>
</evidence>
<dbReference type="InterPro" id="IPR000873">
    <property type="entry name" value="AMP-dep_synth/lig_dom"/>
</dbReference>
<dbReference type="Gene3D" id="3.40.50.12780">
    <property type="entry name" value="N-terminal domain of ligase-like"/>
    <property type="match status" value="1"/>
</dbReference>
<dbReference type="Gene3D" id="3.30.559.10">
    <property type="entry name" value="Chloramphenicol acetyltransferase-like domain"/>
    <property type="match status" value="1"/>
</dbReference>
<accession>A0A6A5T5J8</accession>
<dbReference type="GO" id="GO:0009366">
    <property type="term" value="C:enterobactin synthetase complex"/>
    <property type="evidence" value="ECO:0007669"/>
    <property type="project" value="TreeGrafter"/>
</dbReference>
<dbReference type="CDD" id="cd05930">
    <property type="entry name" value="A_NRPS"/>
    <property type="match status" value="1"/>
</dbReference>
<dbReference type="GO" id="GO:0047527">
    <property type="term" value="F:2,3-dihydroxybenzoate-serine ligase activity"/>
    <property type="evidence" value="ECO:0007669"/>
    <property type="project" value="TreeGrafter"/>
</dbReference>
<dbReference type="InterPro" id="IPR045851">
    <property type="entry name" value="AMP-bd_C_sf"/>
</dbReference>
<dbReference type="Gene3D" id="3.40.50.720">
    <property type="entry name" value="NAD(P)-binding Rossmann-like Domain"/>
    <property type="match status" value="1"/>
</dbReference>
<dbReference type="Gene3D" id="1.10.1200.10">
    <property type="entry name" value="ACP-like"/>
    <property type="match status" value="2"/>
</dbReference>
<dbReference type="Pfam" id="PF00501">
    <property type="entry name" value="AMP-binding"/>
    <property type="match status" value="1"/>
</dbReference>
<evidence type="ECO:0000256" key="3">
    <source>
        <dbReference type="ARBA" id="ARBA00022598"/>
    </source>
</evidence>
<dbReference type="SUPFAM" id="SSF51735">
    <property type="entry name" value="NAD(P)-binding Rossmann-fold domains"/>
    <property type="match status" value="1"/>
</dbReference>
<dbReference type="GO" id="GO:0031177">
    <property type="term" value="F:phosphopantetheine binding"/>
    <property type="evidence" value="ECO:0007669"/>
    <property type="project" value="InterPro"/>
</dbReference>
<sequence>MPNSISKPPWYNHPRFSHMIAPFSAHTPHQKATSNNDSRELFIRASSRFEAEEAFKKLFFKKIGAMINTPADQIDSKAPLADLGLDSLLAVEIRTWLLEYVGIDVPLLGILGHESISSITPRVWDESILLRQERAPKEHSSPDDASDTKGANDTETSILPEKNSVASAVSTTTIGDARTDQNEVEMIFEQMSFAQASTHFMQSLLNDPTMFNVTAQYSITGPLDVDRFCQALSRTLVRHEAYQTRFFVEPLHMQPLQAIACHVTRAHLENIQIAQDEDVQQAFQRIADHEYVLSRGDTFQTALITQSAVSHTFLFGCHHIIMDGVSWHIFLRDLTRSYQMLPLPKPAHSSFDFARRQHDDSASGAFEKSVKYWLHQLDPIPPVLPPLPLARRKRKDFQHRYNTNTAQRTLGREAIHRIMSTSKDHEDTTMQFYLAVVASLFARLLELEEISIGVTDAGRGRFTEVVGHFTNLLPIRLHMNHERPFAGLLHHTSQTVRQGMRHARVPFEHTLEKLGMHRSSRAAPLFQIAFNFRVGELLSAKLADCSMSLERYQDAKTPYDMVFNVTQTDSSHLVEVTSNSDMYSSTTTHWVLDAYLHMVKTLASTPSINIGDCQLYARTQVDNALSLGQGPRVESKWPVTLIERFYQVCDSFPDTLAIKDGGGFLTYGQLSRRVNTLAAAISRAGVTSGDHVAVLCQPSQDTFAAMLGILHVGAIYVPLDITVSSTRQRAMTAVCQPKLAICDVITAEDAKKLCTGQHMMPNLNLSDVPPSADENTPKAFRDYGFLLFTSGSTGIPKGVRITQSGIMNYAAAKAAVLDLGQARVLQQSSTGFDMSLAQAFNAIANAGTLVVVPSDIRGDPVRIAELMLRESIQFTICTPSEYSTLTTYAADTLRQCKNWQYACSGGEVMTDSLLSEFRRLELLDLAVVNCYGPTELSCATTLNPIPLSTKMSFTDVTLTVGKPIPNTSVYISGRDCEPQPVGFPGEICVGGRGVAMGYFGNDADSAKFLHDQLAKYPKASNDFNFVYKTGDKGCLREDGSLILLGRIEGDTIIKLRGLRVDLSEVAYSILSTAKGTLTDAVVTVRGTPEFLVAHVVLAQRHDSSLDSLSTLRSELPLPRYMIPSLILPLDRLPMTTNGKVDRQAVTAMPLPKQAQDRKHQMRLNVSEGELQLIWKEVLGESLGANVIGPETDFFTVGGSSLLLLRLQHSIKEKMGVIIELGDLYQSSTLRNMAAATNLGRSQLVSEPINWNEETSVTQEIFTMIYDEDSSPPKQTKRVVVLTGATGFLGRHILEALITHPDVAKIYCIAVPAEAQYQLPPSSKVLVYHGSLASPNFGLSNGEMATLKSSMDQIMHAGAQGHCLNNYTSVRAANYTSTRTLAELAASRKVPFHFISSPRVVLLSGSHSAPPKSMSAYAPPTDGSEGFMACKWASEIYLENVARMTGLPVSIHRPCSLVGATATHDDALNSVIRYSLLSRTVPNIPHANGFFDFRSVDEVAVEIVSCAPAKAGLAFHHHSSGVKVPFGRLATRMKELYGGKFATADIEEWVEKAAELGLDDLIVSYLRANVVGRGNLDFPYLGEYA</sequence>
<dbReference type="Proteomes" id="UP000800035">
    <property type="component" value="Unassembled WGS sequence"/>
</dbReference>
<evidence type="ECO:0000256" key="1">
    <source>
        <dbReference type="ARBA" id="ARBA00022450"/>
    </source>
</evidence>
<evidence type="ECO:0000256" key="4">
    <source>
        <dbReference type="ARBA" id="ARBA00029454"/>
    </source>
</evidence>
<feature type="domain" description="Carrier" evidence="6">
    <location>
        <begin position="50"/>
        <end position="127"/>
    </location>
</feature>
<name>A0A6A5T5J8_9PLEO</name>
<evidence type="ECO:0000313" key="7">
    <source>
        <dbReference type="EMBL" id="KAF1948225.1"/>
    </source>
</evidence>
<dbReference type="Gene3D" id="3.30.300.30">
    <property type="match status" value="1"/>
</dbReference>
<dbReference type="GO" id="GO:0005829">
    <property type="term" value="C:cytosol"/>
    <property type="evidence" value="ECO:0007669"/>
    <property type="project" value="TreeGrafter"/>
</dbReference>
<dbReference type="PANTHER" id="PTHR45527">
    <property type="entry name" value="NONRIBOSOMAL PEPTIDE SYNTHETASE"/>
    <property type="match status" value="1"/>
</dbReference>
<dbReference type="GO" id="GO:0009239">
    <property type="term" value="P:enterobactin biosynthetic process"/>
    <property type="evidence" value="ECO:0007669"/>
    <property type="project" value="TreeGrafter"/>
</dbReference>
<dbReference type="InterPro" id="IPR013120">
    <property type="entry name" value="FAR_NAD-bd"/>
</dbReference>
<protein>
    <submittedName>
        <fullName evidence="7">Acetyl-CoA synthetase-like protein</fullName>
    </submittedName>
</protein>
<dbReference type="GO" id="GO:0043041">
    <property type="term" value="P:amino acid activation for nonribosomal peptide biosynthetic process"/>
    <property type="evidence" value="ECO:0007669"/>
    <property type="project" value="TreeGrafter"/>
</dbReference>
<dbReference type="InterPro" id="IPR036736">
    <property type="entry name" value="ACP-like_sf"/>
</dbReference>
<dbReference type="SUPFAM" id="SSF47336">
    <property type="entry name" value="ACP-like"/>
    <property type="match status" value="2"/>
</dbReference>
<keyword evidence="1" id="KW-0596">Phosphopantetheine</keyword>
<dbReference type="InterPro" id="IPR020806">
    <property type="entry name" value="PKS_PP-bd"/>
</dbReference>